<name>A0A1C7M1N1_GRIFR</name>
<evidence type="ECO:0000313" key="2">
    <source>
        <dbReference type="Proteomes" id="UP000092993"/>
    </source>
</evidence>
<keyword evidence="2" id="KW-1185">Reference proteome</keyword>
<gene>
    <name evidence="1" type="ORF">A0H81_09457</name>
</gene>
<dbReference type="AlphaFoldDB" id="A0A1C7M1N1"/>
<proteinExistence type="predicted"/>
<comment type="caution">
    <text evidence="1">The sequence shown here is derived from an EMBL/GenBank/DDBJ whole genome shotgun (WGS) entry which is preliminary data.</text>
</comment>
<dbReference type="EMBL" id="LUGG01000013">
    <property type="protein sequence ID" value="OBZ70832.1"/>
    <property type="molecule type" value="Genomic_DNA"/>
</dbReference>
<dbReference type="Proteomes" id="UP000092993">
    <property type="component" value="Unassembled WGS sequence"/>
</dbReference>
<organism evidence="1 2">
    <name type="scientific">Grifola frondosa</name>
    <name type="common">Maitake</name>
    <name type="synonym">Polyporus frondosus</name>
    <dbReference type="NCBI Taxonomy" id="5627"/>
    <lineage>
        <taxon>Eukaryota</taxon>
        <taxon>Fungi</taxon>
        <taxon>Dikarya</taxon>
        <taxon>Basidiomycota</taxon>
        <taxon>Agaricomycotina</taxon>
        <taxon>Agaricomycetes</taxon>
        <taxon>Polyporales</taxon>
        <taxon>Grifolaceae</taxon>
        <taxon>Grifola</taxon>
    </lineage>
</organism>
<reference evidence="1 2" key="1">
    <citation type="submission" date="2016-03" db="EMBL/GenBank/DDBJ databases">
        <title>Whole genome sequencing of Grifola frondosa 9006-11.</title>
        <authorList>
            <person name="Min B."/>
            <person name="Park H."/>
            <person name="Kim J.-G."/>
            <person name="Cho H."/>
            <person name="Oh Y.-L."/>
            <person name="Kong W.-S."/>
            <person name="Choi I.-G."/>
        </authorList>
    </citation>
    <scope>NUCLEOTIDE SEQUENCE [LARGE SCALE GENOMIC DNA]</scope>
    <source>
        <strain evidence="1 2">9006-11</strain>
    </source>
</reference>
<evidence type="ECO:0000313" key="1">
    <source>
        <dbReference type="EMBL" id="OBZ70832.1"/>
    </source>
</evidence>
<accession>A0A1C7M1N1</accession>
<protein>
    <submittedName>
        <fullName evidence="1">Uncharacterized protein</fullName>
    </submittedName>
</protein>
<sequence>MNESLRIINPAFFQSAKPSACNRTYHPRHRIACYKVSPFTLFDSIDQYDSHSPGKPNMLVPPWFTTVDTWVVDRFPEPGCCIVRQHHTPRHSKSCSRIEEKLPPSRTSDTRIFCTTLASVSSMHGPSVSHLRTTVVIQKKNKNDAATTQDPTCGAAGHAALQASGSTRVESTCPARPFGASSSALSLVMLRVYRAHRACKFSMEVMPVERHGSRLTTRVRAPMPLSLRSRTPKMTASGWHAGAPRCAISMTRVPRQPRSLRLIQSNIHQDVRPDRYLTCACRSPATQSAEAALRRPPTADSCAHGGDYDVESNPSRCLGNRRGTQETCRGYFMDVVGMRRAAAQGNIVGVYKLVGSVLLL</sequence>